<evidence type="ECO:0000256" key="5">
    <source>
        <dbReference type="ARBA" id="ARBA00022723"/>
    </source>
</evidence>
<keyword evidence="5" id="KW-0479">Metal-binding</keyword>
<evidence type="ECO:0000313" key="12">
    <source>
        <dbReference type="EMBL" id="THU49558.1"/>
    </source>
</evidence>
<comment type="similarity">
    <text evidence="10">Belongs to the glycosyltransferase 8 family. Glycogenin subfamily.</text>
</comment>
<evidence type="ECO:0000256" key="3">
    <source>
        <dbReference type="ARBA" id="ARBA00022679"/>
    </source>
</evidence>
<evidence type="ECO:0000256" key="1">
    <source>
        <dbReference type="ARBA" id="ARBA00004323"/>
    </source>
</evidence>
<dbReference type="STRING" id="52838.A0A4S8IM48"/>
<dbReference type="InterPro" id="IPR050587">
    <property type="entry name" value="GNT1/Glycosyltrans_8"/>
</dbReference>
<organism evidence="12 13">
    <name type="scientific">Musa balbisiana</name>
    <name type="common">Banana</name>
    <dbReference type="NCBI Taxonomy" id="52838"/>
    <lineage>
        <taxon>Eukaryota</taxon>
        <taxon>Viridiplantae</taxon>
        <taxon>Streptophyta</taxon>
        <taxon>Embryophyta</taxon>
        <taxon>Tracheophyta</taxon>
        <taxon>Spermatophyta</taxon>
        <taxon>Magnoliopsida</taxon>
        <taxon>Liliopsida</taxon>
        <taxon>Zingiberales</taxon>
        <taxon>Musaceae</taxon>
        <taxon>Musa</taxon>
    </lineage>
</organism>
<keyword evidence="7" id="KW-0472">Membrane</keyword>
<dbReference type="PANTHER" id="PTHR11183">
    <property type="entry name" value="GLYCOGENIN SUBFAMILY MEMBER"/>
    <property type="match status" value="1"/>
</dbReference>
<keyword evidence="13" id="KW-1185">Reference proteome</keyword>
<evidence type="ECO:0000256" key="9">
    <source>
        <dbReference type="ARBA" id="ARBA00023316"/>
    </source>
</evidence>
<dbReference type="InterPro" id="IPR029044">
    <property type="entry name" value="Nucleotide-diphossugar_trans"/>
</dbReference>
<evidence type="ECO:0000313" key="13">
    <source>
        <dbReference type="Proteomes" id="UP000317650"/>
    </source>
</evidence>
<keyword evidence="3" id="KW-0808">Transferase</keyword>
<reference evidence="12 13" key="1">
    <citation type="journal article" date="2019" name="Nat. Plants">
        <title>Genome sequencing of Musa balbisiana reveals subgenome evolution and function divergence in polyploid bananas.</title>
        <authorList>
            <person name="Yao X."/>
        </authorList>
    </citation>
    <scope>NUCLEOTIDE SEQUENCE [LARGE SCALE GENOMIC DNA]</scope>
    <source>
        <strain evidence="13">cv. DH-PKW</strain>
        <tissue evidence="12">Leaves</tissue>
    </source>
</reference>
<dbReference type="InterPro" id="IPR002495">
    <property type="entry name" value="Glyco_trans_8"/>
</dbReference>
<name>A0A4S8IM48_MUSBA</name>
<keyword evidence="8" id="KW-0464">Manganese</keyword>
<evidence type="ECO:0000256" key="7">
    <source>
        <dbReference type="ARBA" id="ARBA00023136"/>
    </source>
</evidence>
<dbReference type="GO" id="GO:0071555">
    <property type="term" value="P:cell wall organization"/>
    <property type="evidence" value="ECO:0007669"/>
    <property type="project" value="UniProtKB-KW"/>
</dbReference>
<dbReference type="FunFam" id="3.90.550.10:FF:000018">
    <property type="entry name" value="Hexosyltransferase"/>
    <property type="match status" value="1"/>
</dbReference>
<evidence type="ECO:0000256" key="6">
    <source>
        <dbReference type="ARBA" id="ARBA00022989"/>
    </source>
</evidence>
<evidence type="ECO:0000256" key="10">
    <source>
        <dbReference type="ARBA" id="ARBA00038162"/>
    </source>
</evidence>
<dbReference type="Proteomes" id="UP000317650">
    <property type="component" value="Chromosome 6"/>
</dbReference>
<dbReference type="EC" id="2.4.1.-" evidence="11"/>
<dbReference type="Pfam" id="PF01501">
    <property type="entry name" value="Glyco_transf_8"/>
    <property type="match status" value="1"/>
</dbReference>
<evidence type="ECO:0000256" key="11">
    <source>
        <dbReference type="RuleBase" id="RU362027"/>
    </source>
</evidence>
<keyword evidence="2" id="KW-0328">Glycosyltransferase</keyword>
<keyword evidence="6" id="KW-1133">Transmembrane helix</keyword>
<dbReference type="CDD" id="cd02537">
    <property type="entry name" value="GT8_Glycogenin"/>
    <property type="match status" value="1"/>
</dbReference>
<sequence length="608" mass="68640">MSSSSMGLGSGMMKTVASKALVIKINLAFLSLFFLAYILLLLLQPSSVYEQNATAEIVRCSLRDCHVKKVSSNVVAAGGVVVFEELNVGILQVEGVLVQRKAARENRTAMETVPGFLRTLHGNAKLGLVNIVEDEAVEWGLVGGRTTTVDFERVSENLKWEDLFPEWIDEEEENEGPSCPELPMPDFSLYGNVDVVVAKLPCRRSGWSRDVSRLQVHLVAATMAARRGRRDARGAVKVVLLSACRPMMELFPCDEMVAREGKWWLYEAEARRLEQKVALPVGSCNLALPLWGKGIDVVYDASKLAGGPVNPHRREAYATVLHSSDTYVCGAIILAHSIVRTGSTRDLLLLHDKSIPHDKLRALAAAGWTLREIDRIRNPHAQKDSYNEYNYSKLRLWQLTDYHRVVFIDADILVLRNLDLLFRFPQISATGNDGVIFNSGIMVIEPSHCTFKALMARREDVISYNGGDQGFLNEAFVWWHRLPRRVNFLKNFWSNTTAEASMKNRLLAADPPELYAIHYLGIKPWMCYRDYDCNWNVGDQRVYASDTAHGTWWKLHDQMEAGLQRFCSLSGTRREQLEQERRQAAELGFGDGHWRLEVSENGRNVTKE</sequence>
<dbReference type="Gene3D" id="3.90.550.10">
    <property type="entry name" value="Spore Coat Polysaccharide Biosynthesis Protein SpsA, Chain A"/>
    <property type="match status" value="1"/>
</dbReference>
<dbReference type="SUPFAM" id="SSF53448">
    <property type="entry name" value="Nucleotide-diphospho-sugar transferases"/>
    <property type="match status" value="1"/>
</dbReference>
<comment type="subcellular location">
    <subcellularLocation>
        <location evidence="1">Golgi apparatus membrane</location>
        <topology evidence="1">Single-pass type II membrane protein</topology>
    </subcellularLocation>
</comment>
<dbReference type="GO" id="GO:0000139">
    <property type="term" value="C:Golgi membrane"/>
    <property type="evidence" value="ECO:0007669"/>
    <property type="project" value="UniProtKB-SubCell"/>
</dbReference>
<dbReference type="AlphaFoldDB" id="A0A4S8IM48"/>
<gene>
    <name evidence="12" type="ORF">C4D60_Mb06t10810</name>
</gene>
<comment type="caution">
    <text evidence="12">The sequence shown here is derived from an EMBL/GenBank/DDBJ whole genome shotgun (WGS) entry which is preliminary data.</text>
</comment>
<dbReference type="EMBL" id="PYDT01000009">
    <property type="protein sequence ID" value="THU49558.1"/>
    <property type="molecule type" value="Genomic_DNA"/>
</dbReference>
<keyword evidence="4" id="KW-0812">Transmembrane</keyword>
<evidence type="ECO:0000256" key="4">
    <source>
        <dbReference type="ARBA" id="ARBA00022692"/>
    </source>
</evidence>
<dbReference type="GO" id="GO:0046872">
    <property type="term" value="F:metal ion binding"/>
    <property type="evidence" value="ECO:0007669"/>
    <property type="project" value="UniProtKB-KW"/>
</dbReference>
<keyword evidence="9" id="KW-0961">Cell wall biogenesis/degradation</keyword>
<proteinExistence type="inferred from homology"/>
<dbReference type="GO" id="GO:0016757">
    <property type="term" value="F:glycosyltransferase activity"/>
    <property type="evidence" value="ECO:0007669"/>
    <property type="project" value="UniProtKB-KW"/>
</dbReference>
<protein>
    <recommendedName>
        <fullName evidence="11">Hexosyltransferase</fullName>
        <ecNumber evidence="11">2.4.1.-</ecNumber>
    </recommendedName>
</protein>
<accession>A0A4S8IM48</accession>
<evidence type="ECO:0000256" key="2">
    <source>
        <dbReference type="ARBA" id="ARBA00022676"/>
    </source>
</evidence>
<evidence type="ECO:0000256" key="8">
    <source>
        <dbReference type="ARBA" id="ARBA00023211"/>
    </source>
</evidence>